<organism evidence="1 2">
    <name type="scientific">Pedobacter agri</name>
    <dbReference type="NCBI Taxonomy" id="454586"/>
    <lineage>
        <taxon>Bacteria</taxon>
        <taxon>Pseudomonadati</taxon>
        <taxon>Bacteroidota</taxon>
        <taxon>Sphingobacteriia</taxon>
        <taxon>Sphingobacteriales</taxon>
        <taxon>Sphingobacteriaceae</taxon>
        <taxon>Pedobacter</taxon>
    </lineage>
</organism>
<sequence>MKTLLFRSLCVWVAFGLITFSSIAQQRHSILETVNKHQQIYPSSCIPSSIEMILKYNHKLSDNYFGLQNGWRNKNDGTFGNFNGKTIKGIKFKQQFQNQRNANFPFNALYKTISDELASGRKVIISLVSGQNLWHMWVIDGKSESGDFIAYSRDFNNDYPMVISDVKKRVQAMQGTDIITYRLL</sequence>
<dbReference type="AlphaFoldDB" id="A0A9X3DAD4"/>
<proteinExistence type="predicted"/>
<keyword evidence="2" id="KW-1185">Reference proteome</keyword>
<comment type="caution">
    <text evidence="1">The sequence shown here is derived from an EMBL/GenBank/DDBJ whole genome shotgun (WGS) entry which is preliminary data.</text>
</comment>
<evidence type="ECO:0000313" key="2">
    <source>
        <dbReference type="Proteomes" id="UP001142592"/>
    </source>
</evidence>
<gene>
    <name evidence="1" type="ORF">OQZ29_04355</name>
</gene>
<name>A0A9X3DAD4_9SPHI</name>
<dbReference type="Proteomes" id="UP001142592">
    <property type="component" value="Unassembled WGS sequence"/>
</dbReference>
<dbReference type="RefSeq" id="WP_266268558.1">
    <property type="nucleotide sequence ID" value="NZ_JAPJUH010000001.1"/>
</dbReference>
<accession>A0A9X3DAD4</accession>
<protein>
    <submittedName>
        <fullName evidence="1">Uncharacterized protein</fullName>
    </submittedName>
</protein>
<reference evidence="1" key="1">
    <citation type="submission" date="2022-11" db="EMBL/GenBank/DDBJ databases">
        <authorList>
            <person name="Graham C."/>
            <person name="Newman J.D."/>
        </authorList>
    </citation>
    <scope>NUCLEOTIDE SEQUENCE</scope>
    <source>
        <strain evidence="1">DSM 19486</strain>
    </source>
</reference>
<evidence type="ECO:0000313" key="1">
    <source>
        <dbReference type="EMBL" id="MCX3263963.1"/>
    </source>
</evidence>
<dbReference type="EMBL" id="JAPJUH010000001">
    <property type="protein sequence ID" value="MCX3263963.1"/>
    <property type="molecule type" value="Genomic_DNA"/>
</dbReference>